<gene>
    <name evidence="1" type="ORF">EHQ59_04700</name>
</gene>
<name>A0A4R9JS70_9LEPT</name>
<evidence type="ECO:0000313" key="1">
    <source>
        <dbReference type="EMBL" id="TGL54911.1"/>
    </source>
</evidence>
<dbReference type="AlphaFoldDB" id="A0A4R9JS70"/>
<dbReference type="GO" id="GO:0008168">
    <property type="term" value="F:methyltransferase activity"/>
    <property type="evidence" value="ECO:0007669"/>
    <property type="project" value="UniProtKB-KW"/>
</dbReference>
<sequence>MRNQIFMKDEKDIVGKPMTDLLFDSELPFSLQKLSPYQWTPVFIVKRTWEFLKGKEVRSIMDLGSGLGKFCIVLSFLAEDQFPIYGCEDREELLQMATSLQMKWKRKSVCFQKTNFLTSFPYGHSHYYCFNPLYETMKGSHSIDDTKVKSAKLFLQNIQTLKNHLYLCPKGTKLITYHGFGGSVLPGYIVIRKENDDLGEWMVWERV</sequence>
<dbReference type="SUPFAM" id="SSF53335">
    <property type="entry name" value="S-adenosyl-L-methionine-dependent methyltransferases"/>
    <property type="match status" value="1"/>
</dbReference>
<keyword evidence="2" id="KW-1185">Reference proteome</keyword>
<evidence type="ECO:0000313" key="2">
    <source>
        <dbReference type="Proteomes" id="UP000297609"/>
    </source>
</evidence>
<dbReference type="Proteomes" id="UP000297609">
    <property type="component" value="Unassembled WGS sequence"/>
</dbReference>
<dbReference type="Gene3D" id="3.40.50.150">
    <property type="entry name" value="Vaccinia Virus protein VP39"/>
    <property type="match status" value="1"/>
</dbReference>
<keyword evidence="1" id="KW-0489">Methyltransferase</keyword>
<keyword evidence="1" id="KW-0808">Transferase</keyword>
<dbReference type="GO" id="GO:0032259">
    <property type="term" value="P:methylation"/>
    <property type="evidence" value="ECO:0007669"/>
    <property type="project" value="UniProtKB-KW"/>
</dbReference>
<protein>
    <submittedName>
        <fullName evidence="1">Methyltransferase</fullName>
    </submittedName>
</protein>
<comment type="caution">
    <text evidence="1">The sequence shown here is derived from an EMBL/GenBank/DDBJ whole genome shotgun (WGS) entry which is preliminary data.</text>
</comment>
<dbReference type="EMBL" id="RQGG01000013">
    <property type="protein sequence ID" value="TGL54911.1"/>
    <property type="molecule type" value="Genomic_DNA"/>
</dbReference>
<organism evidence="1 2">
    <name type="scientific">Leptospira kemamanensis</name>
    <dbReference type="NCBI Taxonomy" id="2484942"/>
    <lineage>
        <taxon>Bacteria</taxon>
        <taxon>Pseudomonadati</taxon>
        <taxon>Spirochaetota</taxon>
        <taxon>Spirochaetia</taxon>
        <taxon>Leptospirales</taxon>
        <taxon>Leptospiraceae</taxon>
        <taxon>Leptospira</taxon>
    </lineage>
</organism>
<reference evidence="1" key="1">
    <citation type="journal article" date="2019" name="PLoS Negl. Trop. Dis.">
        <title>Revisiting the worldwide diversity of Leptospira species in the environment.</title>
        <authorList>
            <person name="Vincent A.T."/>
            <person name="Schiettekatte O."/>
            <person name="Bourhy P."/>
            <person name="Veyrier F.J."/>
            <person name="Picardeau M."/>
        </authorList>
    </citation>
    <scope>NUCLEOTIDE SEQUENCE [LARGE SCALE GENOMIC DNA]</scope>
    <source>
        <strain evidence="1">201702454</strain>
    </source>
</reference>
<proteinExistence type="predicted"/>
<dbReference type="InterPro" id="IPR029063">
    <property type="entry name" value="SAM-dependent_MTases_sf"/>
</dbReference>
<accession>A0A4R9JS70</accession>
<dbReference type="OrthoDB" id="326274at2"/>
<dbReference type="RefSeq" id="WP_135618003.1">
    <property type="nucleotide sequence ID" value="NZ_RQGG01000013.1"/>
</dbReference>